<dbReference type="RefSeq" id="WP_276093123.1">
    <property type="nucleotide sequence ID" value="NZ_JARJBC010000005.1"/>
</dbReference>
<comment type="caution">
    <text evidence="3">The sequence shown here is derived from an EMBL/GenBank/DDBJ whole genome shotgun (WGS) entry which is preliminary data.</text>
</comment>
<dbReference type="Gene3D" id="3.40.50.620">
    <property type="entry name" value="HUPs"/>
    <property type="match status" value="2"/>
</dbReference>
<dbReference type="InterPro" id="IPR006015">
    <property type="entry name" value="Universal_stress_UspA"/>
</dbReference>
<dbReference type="PRINTS" id="PR01438">
    <property type="entry name" value="UNVRSLSTRESS"/>
</dbReference>
<evidence type="ECO:0000313" key="3">
    <source>
        <dbReference type="EMBL" id="MDF3289589.1"/>
    </source>
</evidence>
<dbReference type="Pfam" id="PF00582">
    <property type="entry name" value="Usp"/>
    <property type="match status" value="2"/>
</dbReference>
<dbReference type="CDD" id="cd00293">
    <property type="entry name" value="USP-like"/>
    <property type="match status" value="1"/>
</dbReference>
<name>A0ABT5ZID1_9ACTN</name>
<dbReference type="InterPro" id="IPR014729">
    <property type="entry name" value="Rossmann-like_a/b/a_fold"/>
</dbReference>
<dbReference type="InterPro" id="IPR006016">
    <property type="entry name" value="UspA"/>
</dbReference>
<sequence length="285" mass="30438">MAADPNVIVGIDASPGAEAALDWAADVAVARHDQLRICHAWRVAVHPLLDADRGHLVEAAREAAEELVRRAERRVRERHPELDVSTELLPGEPAVNLMSMAEGADLLVVGARGLNRFTALLLGSVSETLAAHSTCPLAVVRTTASGEGPLVVGVAPDEPQEPVEFAFAEAERRGVPVRAVRGWLYPQTLPGHVVVPAVEAVEIDRAERKEVTALLAPVRERFPTVAVRIEVGLAEPEAALVDASGEASLVVVGARRHRGRFGLPLGPVTRRVLHHARCPVVVVPV</sequence>
<dbReference type="PANTHER" id="PTHR46268:SF6">
    <property type="entry name" value="UNIVERSAL STRESS PROTEIN UP12"/>
    <property type="match status" value="1"/>
</dbReference>
<reference evidence="3 4" key="1">
    <citation type="submission" date="2023-03" db="EMBL/GenBank/DDBJ databases">
        <title>Draft genome sequence of Streptomyces sp. RB6PN23 isolated from peat swamp forest in Thailand.</title>
        <authorList>
            <person name="Klaysubun C."/>
            <person name="Duangmal K."/>
        </authorList>
    </citation>
    <scope>NUCLEOTIDE SEQUENCE [LARGE SCALE GENOMIC DNA]</scope>
    <source>
        <strain evidence="3 4">RB6PN23</strain>
    </source>
</reference>
<evidence type="ECO:0000256" key="1">
    <source>
        <dbReference type="ARBA" id="ARBA00008791"/>
    </source>
</evidence>
<dbReference type="Proteomes" id="UP001216579">
    <property type="component" value="Unassembled WGS sequence"/>
</dbReference>
<protein>
    <submittedName>
        <fullName evidence="3">Universal stress protein</fullName>
    </submittedName>
</protein>
<dbReference type="EMBL" id="JARJBC010000005">
    <property type="protein sequence ID" value="MDF3289589.1"/>
    <property type="molecule type" value="Genomic_DNA"/>
</dbReference>
<gene>
    <name evidence="3" type="ORF">P3G67_10105</name>
</gene>
<comment type="similarity">
    <text evidence="1">Belongs to the universal stress protein A family.</text>
</comment>
<evidence type="ECO:0000313" key="4">
    <source>
        <dbReference type="Proteomes" id="UP001216579"/>
    </source>
</evidence>
<dbReference type="SUPFAM" id="SSF52402">
    <property type="entry name" value="Adenine nucleotide alpha hydrolases-like"/>
    <property type="match status" value="2"/>
</dbReference>
<dbReference type="PANTHER" id="PTHR46268">
    <property type="entry name" value="STRESS RESPONSE PROTEIN NHAX"/>
    <property type="match status" value="1"/>
</dbReference>
<feature type="domain" description="UspA" evidence="2">
    <location>
        <begin position="6"/>
        <end position="141"/>
    </location>
</feature>
<keyword evidence="4" id="KW-1185">Reference proteome</keyword>
<feature type="domain" description="UspA" evidence="2">
    <location>
        <begin position="150"/>
        <end position="284"/>
    </location>
</feature>
<proteinExistence type="inferred from homology"/>
<evidence type="ECO:0000259" key="2">
    <source>
        <dbReference type="Pfam" id="PF00582"/>
    </source>
</evidence>
<accession>A0ABT5ZID1</accession>
<organism evidence="3 4">
    <name type="scientific">Streptomyces silvisoli</name>
    <dbReference type="NCBI Taxonomy" id="3034235"/>
    <lineage>
        <taxon>Bacteria</taxon>
        <taxon>Bacillati</taxon>
        <taxon>Actinomycetota</taxon>
        <taxon>Actinomycetes</taxon>
        <taxon>Kitasatosporales</taxon>
        <taxon>Streptomycetaceae</taxon>
        <taxon>Streptomyces</taxon>
    </lineage>
</organism>